<reference evidence="2" key="1">
    <citation type="submission" date="2022-11" db="EMBL/GenBank/DDBJ databases">
        <authorList>
            <person name="Coimbra C."/>
        </authorList>
    </citation>
    <scope>NUCLEOTIDE SEQUENCE</scope>
    <source>
        <strain evidence="2">Jales19</strain>
    </source>
</reference>
<sequence>MPPADLFPAMIAGLESAGLSRADIAEQAQVSKTTIWRMANSTSRDHLSATASRVAGLHERVVGGDTGDVASQDRSQNVSWETGAIGRN</sequence>
<comment type="caution">
    <text evidence="2">The sequence shown here is derived from an EMBL/GenBank/DDBJ whole genome shotgun (WGS) entry which is preliminary data.</text>
</comment>
<proteinExistence type="predicted"/>
<evidence type="ECO:0008006" key="4">
    <source>
        <dbReference type="Google" id="ProtNLM"/>
    </source>
</evidence>
<keyword evidence="3" id="KW-1185">Reference proteome</keyword>
<protein>
    <recommendedName>
        <fullName evidence="4">Helix-turn-helix</fullName>
    </recommendedName>
</protein>
<name>A0ABT4R4E7_9HYPH</name>
<gene>
    <name evidence="2" type="ORF">OOJ09_31510</name>
</gene>
<evidence type="ECO:0000313" key="2">
    <source>
        <dbReference type="EMBL" id="MCZ8548705.1"/>
    </source>
</evidence>
<accession>A0ABT4R4E7</accession>
<evidence type="ECO:0000256" key="1">
    <source>
        <dbReference type="SAM" id="MobiDB-lite"/>
    </source>
</evidence>
<dbReference type="EMBL" id="JAPFQA010000037">
    <property type="protein sequence ID" value="MCZ8548705.1"/>
    <property type="molecule type" value="Genomic_DNA"/>
</dbReference>
<dbReference type="Proteomes" id="UP001152178">
    <property type="component" value="Unassembled WGS sequence"/>
</dbReference>
<dbReference type="RefSeq" id="WP_269908953.1">
    <property type="nucleotide sequence ID" value="NZ_JAPFQA010000037.1"/>
</dbReference>
<organism evidence="2 3">
    <name type="scientific">Mesorhizobium qingshengii</name>
    <dbReference type="NCBI Taxonomy" id="1165689"/>
    <lineage>
        <taxon>Bacteria</taxon>
        <taxon>Pseudomonadati</taxon>
        <taxon>Pseudomonadota</taxon>
        <taxon>Alphaproteobacteria</taxon>
        <taxon>Hyphomicrobiales</taxon>
        <taxon>Phyllobacteriaceae</taxon>
        <taxon>Mesorhizobium</taxon>
    </lineage>
</organism>
<evidence type="ECO:0000313" key="3">
    <source>
        <dbReference type="Proteomes" id="UP001152178"/>
    </source>
</evidence>
<feature type="region of interest" description="Disordered" evidence="1">
    <location>
        <begin position="63"/>
        <end position="88"/>
    </location>
</feature>